<feature type="domain" description="EamA" evidence="3">
    <location>
        <begin position="149"/>
        <end position="283"/>
    </location>
</feature>
<gene>
    <name evidence="4" type="ORF">CLIT_4c00110</name>
</gene>
<evidence type="ECO:0000259" key="3">
    <source>
        <dbReference type="Pfam" id="PF00892"/>
    </source>
</evidence>
<evidence type="ECO:0000256" key="1">
    <source>
        <dbReference type="ARBA" id="ARBA00007362"/>
    </source>
</evidence>
<dbReference type="RefSeq" id="WP_038261803.1">
    <property type="nucleotide sequence ID" value="NZ_FSRH01000009.1"/>
</dbReference>
<accession>A0A069RGM3</accession>
<keyword evidence="5" id="KW-1185">Reference proteome</keyword>
<proteinExistence type="inferred from homology"/>
<feature type="transmembrane region" description="Helical" evidence="2">
    <location>
        <begin position="7"/>
        <end position="26"/>
    </location>
</feature>
<protein>
    <recommendedName>
        <fullName evidence="3">EamA domain-containing protein</fullName>
    </recommendedName>
</protein>
<dbReference type="PANTHER" id="PTHR22911:SF76">
    <property type="entry name" value="EAMA DOMAIN-CONTAINING PROTEIN"/>
    <property type="match status" value="1"/>
</dbReference>
<keyword evidence="2" id="KW-0472">Membrane</keyword>
<feature type="transmembrane region" description="Helical" evidence="2">
    <location>
        <begin position="123"/>
        <end position="142"/>
    </location>
</feature>
<feature type="transmembrane region" description="Helical" evidence="2">
    <location>
        <begin position="179"/>
        <end position="199"/>
    </location>
</feature>
<sequence length="292" mass="31404">MSANTVKVIVMLGVLFTSFSSILVRLSDAPALIVATYRLGFTVVLIAPVVLTRHRQELLKIRGKDLLLCLASGAFLALHFTTWFASLDYTSVASSTVLVDTHAIFVVAGSYMFFRESTSMKALAYIITALLGSVIISLGDSAAGSNVIYGDFLAILGAAFVSGYMLIGRSVRKKFSVLPYTFLVYSSCMAVLLAMDFATKTPIWPYPKNELLIFFALAVLCTLLGHSLFNWSLEHISPTFVSTSLLSEPVFASIMAVGLLGEVPPFVTIAGGAVVIVGIYLFIREQAASGNV</sequence>
<dbReference type="STRING" id="1121324.CLIT_4c00110"/>
<keyword evidence="2" id="KW-1133">Transmembrane helix</keyword>
<feature type="transmembrane region" description="Helical" evidence="2">
    <location>
        <begin position="211"/>
        <end position="233"/>
    </location>
</feature>
<dbReference type="AlphaFoldDB" id="A0A069RGM3"/>
<feature type="transmembrane region" description="Helical" evidence="2">
    <location>
        <begin position="240"/>
        <end position="260"/>
    </location>
</feature>
<reference evidence="4 5" key="1">
    <citation type="submission" date="2014-03" db="EMBL/GenBank/DDBJ databases">
        <title>Genome sequence of Clostridium litorale W6, DSM 5388.</title>
        <authorList>
            <person name="Poehlein A."/>
            <person name="Jagirdar A."/>
            <person name="Khonsari B."/>
            <person name="Chibani C.M."/>
            <person name="Gutierrez Gutierrez D.A."/>
            <person name="Davydova E."/>
            <person name="Alghaithi H.S."/>
            <person name="Nair K.P."/>
            <person name="Dhamotharan K."/>
            <person name="Chandran L."/>
            <person name="G W."/>
            <person name="Daniel R."/>
        </authorList>
    </citation>
    <scope>NUCLEOTIDE SEQUENCE [LARGE SCALE GENOMIC DNA]</scope>
    <source>
        <strain evidence="4 5">W6</strain>
    </source>
</reference>
<evidence type="ECO:0000313" key="5">
    <source>
        <dbReference type="Proteomes" id="UP000027946"/>
    </source>
</evidence>
<dbReference type="PANTHER" id="PTHR22911">
    <property type="entry name" value="ACYL-MALONYL CONDENSING ENZYME-RELATED"/>
    <property type="match status" value="1"/>
</dbReference>
<evidence type="ECO:0000256" key="2">
    <source>
        <dbReference type="SAM" id="Phobius"/>
    </source>
</evidence>
<dbReference type="SUPFAM" id="SSF103481">
    <property type="entry name" value="Multidrug resistance efflux transporter EmrE"/>
    <property type="match status" value="2"/>
</dbReference>
<dbReference type="Proteomes" id="UP000027946">
    <property type="component" value="Unassembled WGS sequence"/>
</dbReference>
<dbReference type="GO" id="GO:0016020">
    <property type="term" value="C:membrane"/>
    <property type="evidence" value="ECO:0007669"/>
    <property type="project" value="InterPro"/>
</dbReference>
<dbReference type="InterPro" id="IPR037185">
    <property type="entry name" value="EmrE-like"/>
</dbReference>
<feature type="transmembrane region" description="Helical" evidence="2">
    <location>
        <begin position="148"/>
        <end position="167"/>
    </location>
</feature>
<dbReference type="eggNOG" id="COG0697">
    <property type="taxonomic scope" value="Bacteria"/>
</dbReference>
<dbReference type="InterPro" id="IPR000620">
    <property type="entry name" value="EamA_dom"/>
</dbReference>
<dbReference type="EMBL" id="JJMM01000004">
    <property type="protein sequence ID" value="KDR96174.1"/>
    <property type="molecule type" value="Genomic_DNA"/>
</dbReference>
<feature type="transmembrane region" description="Helical" evidence="2">
    <location>
        <begin position="66"/>
        <end position="86"/>
    </location>
</feature>
<keyword evidence="2" id="KW-0812">Transmembrane</keyword>
<comment type="caution">
    <text evidence="4">The sequence shown here is derived from an EMBL/GenBank/DDBJ whole genome shotgun (WGS) entry which is preliminary data.</text>
</comment>
<comment type="similarity">
    <text evidence="1">Belongs to the EamA transporter family.</text>
</comment>
<feature type="domain" description="EamA" evidence="3">
    <location>
        <begin position="9"/>
        <end position="137"/>
    </location>
</feature>
<dbReference type="Pfam" id="PF00892">
    <property type="entry name" value="EamA"/>
    <property type="match status" value="2"/>
</dbReference>
<feature type="transmembrane region" description="Helical" evidence="2">
    <location>
        <begin position="92"/>
        <end position="114"/>
    </location>
</feature>
<evidence type="ECO:0000313" key="4">
    <source>
        <dbReference type="EMBL" id="KDR96174.1"/>
    </source>
</evidence>
<feature type="transmembrane region" description="Helical" evidence="2">
    <location>
        <begin position="266"/>
        <end position="283"/>
    </location>
</feature>
<feature type="transmembrane region" description="Helical" evidence="2">
    <location>
        <begin position="32"/>
        <end position="54"/>
    </location>
</feature>
<dbReference type="OrthoDB" id="9790852at2"/>
<organism evidence="4 5">
    <name type="scientific">Peptoclostridium litorale DSM 5388</name>
    <dbReference type="NCBI Taxonomy" id="1121324"/>
    <lineage>
        <taxon>Bacteria</taxon>
        <taxon>Bacillati</taxon>
        <taxon>Bacillota</taxon>
        <taxon>Clostridia</taxon>
        <taxon>Peptostreptococcales</taxon>
        <taxon>Peptoclostridiaceae</taxon>
        <taxon>Peptoclostridium</taxon>
    </lineage>
</organism>
<name>A0A069RGM3_PEPLI</name>